<dbReference type="Proteomes" id="UP000199258">
    <property type="component" value="Unassembled WGS sequence"/>
</dbReference>
<evidence type="ECO:0000313" key="2">
    <source>
        <dbReference type="EMBL" id="SDI25701.1"/>
    </source>
</evidence>
<gene>
    <name evidence="2" type="ORF">SAMN04488693_10817</name>
</gene>
<proteinExistence type="predicted"/>
<evidence type="ECO:0000256" key="1">
    <source>
        <dbReference type="SAM" id="SignalP"/>
    </source>
</evidence>
<dbReference type="SUPFAM" id="SSF110296">
    <property type="entry name" value="Oligoxyloglucan reducing end-specific cellobiohydrolase"/>
    <property type="match status" value="1"/>
</dbReference>
<protein>
    <submittedName>
        <fullName evidence="2">BNR/Asp-box repeat-containing protein</fullName>
    </submittedName>
</protein>
<dbReference type="Gene3D" id="2.130.10.10">
    <property type="entry name" value="YVTN repeat-like/Quinoprotein amine dehydrogenase"/>
    <property type="match status" value="2"/>
</dbReference>
<feature type="chain" id="PRO_5039133350" evidence="1">
    <location>
        <begin position="29"/>
        <end position="291"/>
    </location>
</feature>
<dbReference type="InterPro" id="IPR054817">
    <property type="entry name" value="Glycosyl_F510_1955-like"/>
</dbReference>
<dbReference type="RefSeq" id="WP_245702797.1">
    <property type="nucleotide sequence ID" value="NZ_FNDT01000008.1"/>
</dbReference>
<reference evidence="2 3" key="1">
    <citation type="submission" date="2016-10" db="EMBL/GenBank/DDBJ databases">
        <authorList>
            <person name="de Groot N.N."/>
        </authorList>
    </citation>
    <scope>NUCLEOTIDE SEQUENCE [LARGE SCALE GENOMIC DNA]</scope>
    <source>
        <strain evidence="2 3">NP_1H</strain>
    </source>
</reference>
<evidence type="ECO:0000313" key="3">
    <source>
        <dbReference type="Proteomes" id="UP000199258"/>
    </source>
</evidence>
<dbReference type="InterPro" id="IPR002860">
    <property type="entry name" value="BNR_rpt"/>
</dbReference>
<dbReference type="NCBIfam" id="NF045728">
    <property type="entry name" value="glycosyl_F510_1955"/>
    <property type="match status" value="1"/>
</dbReference>
<dbReference type="EMBL" id="FNDT01000008">
    <property type="protein sequence ID" value="SDI25701.1"/>
    <property type="molecule type" value="Genomic_DNA"/>
</dbReference>
<dbReference type="Pfam" id="PF02012">
    <property type="entry name" value="BNR"/>
    <property type="match status" value="1"/>
</dbReference>
<dbReference type="PROSITE" id="PS51257">
    <property type="entry name" value="PROKAR_LIPOPROTEIN"/>
    <property type="match status" value="1"/>
</dbReference>
<sequence length="291" mass="30230">MLPLSRPWRVTRSAGAAVVVLFLASCSAAVPQEAPSEHSADGHSYPAGHIHGMSVDPGTNRVLLATHDGLFDVSASPVVQIGPTIDLMGFTQAANGDFYASGHPGPGSDLPDPVGLIRSTDGGKTWEPLSRQGESDFHALAASASAVVGFEGELLVSADGTEWEPATADFQPYHLAGASRDNTVLATTEDGLQRSTDDGATWSAVPDAPLLMLTALSEGQAAGITPDGRIFTSEDAGLTWTEQGTVPGEAAAIDAQVLDDSTLRIWVATADSVQVSNDNGRTFTNIRSSHQ</sequence>
<accession>A0A1G8J3I7</accession>
<dbReference type="CDD" id="cd15482">
    <property type="entry name" value="Sialidase_non-viral"/>
    <property type="match status" value="1"/>
</dbReference>
<keyword evidence="1" id="KW-0732">Signal</keyword>
<feature type="signal peptide" evidence="1">
    <location>
        <begin position="1"/>
        <end position="28"/>
    </location>
</feature>
<name>A0A1G8J3I7_9MICC</name>
<dbReference type="STRING" id="335973.SAMN04488693_10817"/>
<organism evidence="2 3">
    <name type="scientific">Arthrobacter subterraneus</name>
    <dbReference type="NCBI Taxonomy" id="335973"/>
    <lineage>
        <taxon>Bacteria</taxon>
        <taxon>Bacillati</taxon>
        <taxon>Actinomycetota</taxon>
        <taxon>Actinomycetes</taxon>
        <taxon>Micrococcales</taxon>
        <taxon>Micrococcaceae</taxon>
        <taxon>Arthrobacter</taxon>
    </lineage>
</organism>
<dbReference type="AlphaFoldDB" id="A0A1G8J3I7"/>
<dbReference type="InterPro" id="IPR015943">
    <property type="entry name" value="WD40/YVTN_repeat-like_dom_sf"/>
</dbReference>
<keyword evidence="3" id="KW-1185">Reference proteome</keyword>